<sequence length="215" mass="23889">MKIPRAISALVESFQKLPGIGPKTAQRLTYYLLHVPQMELDNFAQALSSLKKETMLCTICRNVSESDPCPICEDGSRDRSIILVVEQPLDILAFEKTGKYKGLYHVLHGSISPLENIGPDELYIDDLLNRVKPARNATQSVAGGERESKRVKEVIIATNPTMEGDATAMYLSKQFKISNFKFKISRLGMGIPTGADLEYADETTLTQAILGRREI</sequence>
<organism evidence="9 10">
    <name type="scientific">Candidatus Woesebacteria bacterium RIFOXYA1_FULL_40_18</name>
    <dbReference type="NCBI Taxonomy" id="1802532"/>
    <lineage>
        <taxon>Bacteria</taxon>
        <taxon>Candidatus Woeseibacteriota</taxon>
    </lineage>
</organism>
<dbReference type="Gene3D" id="6.10.250.240">
    <property type="match status" value="1"/>
</dbReference>
<dbReference type="Pfam" id="PF02132">
    <property type="entry name" value="RecR_ZnF"/>
    <property type="match status" value="1"/>
</dbReference>
<keyword evidence="4 7" id="KW-0862">Zinc</keyword>
<dbReference type="InterPro" id="IPR006171">
    <property type="entry name" value="TOPRIM_dom"/>
</dbReference>
<dbReference type="InterPro" id="IPR023627">
    <property type="entry name" value="Rcmb_RecR"/>
</dbReference>
<evidence type="ECO:0000256" key="5">
    <source>
        <dbReference type="ARBA" id="ARBA00023172"/>
    </source>
</evidence>
<dbReference type="GO" id="GO:0008270">
    <property type="term" value="F:zinc ion binding"/>
    <property type="evidence" value="ECO:0007669"/>
    <property type="project" value="UniProtKB-KW"/>
</dbReference>
<evidence type="ECO:0000256" key="2">
    <source>
        <dbReference type="ARBA" id="ARBA00022763"/>
    </source>
</evidence>
<feature type="zinc finger region" description="C4-type" evidence="7">
    <location>
        <begin position="57"/>
        <end position="72"/>
    </location>
</feature>
<keyword evidence="2 7" id="KW-0227">DNA damage</keyword>
<evidence type="ECO:0000256" key="1">
    <source>
        <dbReference type="ARBA" id="ARBA00022723"/>
    </source>
</evidence>
<gene>
    <name evidence="7" type="primary">recR</name>
    <name evidence="9" type="ORF">A2210_01315</name>
</gene>
<evidence type="ECO:0000313" key="9">
    <source>
        <dbReference type="EMBL" id="OGM77102.1"/>
    </source>
</evidence>
<evidence type="ECO:0000256" key="6">
    <source>
        <dbReference type="ARBA" id="ARBA00023204"/>
    </source>
</evidence>
<dbReference type="InterPro" id="IPR000093">
    <property type="entry name" value="DNA_Rcmb_RecR"/>
</dbReference>
<dbReference type="GO" id="GO:0006310">
    <property type="term" value="P:DNA recombination"/>
    <property type="evidence" value="ECO:0007669"/>
    <property type="project" value="UniProtKB-UniRule"/>
</dbReference>
<dbReference type="Proteomes" id="UP000177855">
    <property type="component" value="Unassembled WGS sequence"/>
</dbReference>
<dbReference type="GO" id="GO:0006281">
    <property type="term" value="P:DNA repair"/>
    <property type="evidence" value="ECO:0007669"/>
    <property type="project" value="UniProtKB-UniRule"/>
</dbReference>
<dbReference type="Gene3D" id="3.40.1360.10">
    <property type="match status" value="1"/>
</dbReference>
<dbReference type="GO" id="GO:0003677">
    <property type="term" value="F:DNA binding"/>
    <property type="evidence" value="ECO:0007669"/>
    <property type="project" value="UniProtKB-UniRule"/>
</dbReference>
<evidence type="ECO:0000313" key="10">
    <source>
        <dbReference type="Proteomes" id="UP000177855"/>
    </source>
</evidence>
<dbReference type="Gene3D" id="1.10.8.420">
    <property type="entry name" value="RecR Domain 1"/>
    <property type="match status" value="1"/>
</dbReference>
<keyword evidence="3 7" id="KW-0863">Zinc-finger</keyword>
<dbReference type="NCBIfam" id="TIGR00615">
    <property type="entry name" value="recR"/>
    <property type="match status" value="1"/>
</dbReference>
<evidence type="ECO:0000256" key="4">
    <source>
        <dbReference type="ARBA" id="ARBA00022833"/>
    </source>
</evidence>
<dbReference type="HAMAP" id="MF_00017">
    <property type="entry name" value="RecR"/>
    <property type="match status" value="1"/>
</dbReference>
<dbReference type="InterPro" id="IPR034137">
    <property type="entry name" value="TOPRIM_RecR"/>
</dbReference>
<protein>
    <recommendedName>
        <fullName evidence="7">Recombination protein RecR</fullName>
    </recommendedName>
</protein>
<dbReference type="PANTHER" id="PTHR30446">
    <property type="entry name" value="RECOMBINATION PROTEIN RECR"/>
    <property type="match status" value="1"/>
</dbReference>
<dbReference type="Pfam" id="PF21176">
    <property type="entry name" value="RecR_HhH"/>
    <property type="match status" value="1"/>
</dbReference>
<dbReference type="InterPro" id="IPR015967">
    <property type="entry name" value="Rcmb_RecR_Znf"/>
</dbReference>
<dbReference type="Pfam" id="PF21175">
    <property type="entry name" value="RecR_C"/>
    <property type="match status" value="1"/>
</dbReference>
<evidence type="ECO:0000256" key="3">
    <source>
        <dbReference type="ARBA" id="ARBA00022771"/>
    </source>
</evidence>
<feature type="domain" description="Toprim" evidence="8">
    <location>
        <begin position="80"/>
        <end position="192"/>
    </location>
</feature>
<dbReference type="PROSITE" id="PS50880">
    <property type="entry name" value="TOPRIM"/>
    <property type="match status" value="1"/>
</dbReference>
<comment type="function">
    <text evidence="7">May play a role in DNA repair. It seems to be involved in an RecBC-independent recombinational process of DNA repair. It may act with RecF and RecO.</text>
</comment>
<reference evidence="9 10" key="1">
    <citation type="journal article" date="2016" name="Nat. Commun.">
        <title>Thousands of microbial genomes shed light on interconnected biogeochemical processes in an aquifer system.</title>
        <authorList>
            <person name="Anantharaman K."/>
            <person name="Brown C.T."/>
            <person name="Hug L.A."/>
            <person name="Sharon I."/>
            <person name="Castelle C.J."/>
            <person name="Probst A.J."/>
            <person name="Thomas B.C."/>
            <person name="Singh A."/>
            <person name="Wilkins M.J."/>
            <person name="Karaoz U."/>
            <person name="Brodie E.L."/>
            <person name="Williams K.H."/>
            <person name="Hubbard S.S."/>
            <person name="Banfield J.F."/>
        </authorList>
    </citation>
    <scope>NUCLEOTIDE SEQUENCE [LARGE SCALE GENOMIC DNA]</scope>
</reference>
<proteinExistence type="inferred from homology"/>
<keyword evidence="1 7" id="KW-0479">Metal-binding</keyword>
<comment type="similarity">
    <text evidence="7">Belongs to the RecR family.</text>
</comment>
<evidence type="ECO:0000259" key="8">
    <source>
        <dbReference type="PROSITE" id="PS50880"/>
    </source>
</evidence>
<dbReference type="SMART" id="SM00493">
    <property type="entry name" value="TOPRIM"/>
    <property type="match status" value="1"/>
</dbReference>
<dbReference type="PANTHER" id="PTHR30446:SF0">
    <property type="entry name" value="RECOMBINATION PROTEIN RECR"/>
    <property type="match status" value="1"/>
</dbReference>
<dbReference type="Pfam" id="PF13662">
    <property type="entry name" value="Toprim_4"/>
    <property type="match status" value="1"/>
</dbReference>
<dbReference type="AlphaFoldDB" id="A0A1F8CLG4"/>
<comment type="caution">
    <text evidence="9">The sequence shown here is derived from an EMBL/GenBank/DDBJ whole genome shotgun (WGS) entry which is preliminary data.</text>
</comment>
<dbReference type="STRING" id="1802532.A2210_01315"/>
<dbReference type="EMBL" id="MGHS01000008">
    <property type="protein sequence ID" value="OGM77102.1"/>
    <property type="molecule type" value="Genomic_DNA"/>
</dbReference>
<dbReference type="SUPFAM" id="SSF111304">
    <property type="entry name" value="Recombination protein RecR"/>
    <property type="match status" value="1"/>
</dbReference>
<keyword evidence="5 7" id="KW-0233">DNA recombination</keyword>
<accession>A0A1F8CLG4</accession>
<dbReference type="PROSITE" id="PS01300">
    <property type="entry name" value="RECR"/>
    <property type="match status" value="1"/>
</dbReference>
<evidence type="ECO:0000256" key="7">
    <source>
        <dbReference type="HAMAP-Rule" id="MF_00017"/>
    </source>
</evidence>
<dbReference type="CDD" id="cd01025">
    <property type="entry name" value="TOPRIM_recR"/>
    <property type="match status" value="1"/>
</dbReference>
<keyword evidence="6 7" id="KW-0234">DNA repair</keyword>
<dbReference type="Gene3D" id="3.30.60.80">
    <property type="match status" value="1"/>
</dbReference>
<name>A0A1F8CLG4_9BACT</name>